<dbReference type="PANTHER" id="PTHR36367">
    <property type="entry name" value="TRANSMEMBRANE PROTEIN"/>
    <property type="match status" value="1"/>
</dbReference>
<dbReference type="SUPFAM" id="SSF54427">
    <property type="entry name" value="NTF2-like"/>
    <property type="match status" value="1"/>
</dbReference>
<dbReference type="EMBL" id="HBFC01033631">
    <property type="protein sequence ID" value="CAD8720765.1"/>
    <property type="molecule type" value="Transcribed_RNA"/>
</dbReference>
<sequence length="527" mass="55778">MSALAPGVIPAGLSARIGRGERAPASRRTIASASSAGSSATIETPSLSLSTGRRYTGVFVCTPRRGGTTAMVSAPARRRASLFHRGRRGPVASAADADVEAAAADMGALSAETVVRAMYDAINRRDVAAALEFVDDDILYEDFNFPTPFRGKAAVKKLFEQSCDGIPDDLLFIVDECTDGGGLGVGMTWYVEIEGEPFPNARGASFYRINPASGKLVYARDVVEPPFKLGDVSFSIIRAVAPLVKQQLRKQKEERLAAGGSGESQTDDAVSKSEGSSGNPVQAAGLAALGALYWFVLLLSPPGWGGLPGEPMWAVAPDTLNGVIAESTDFFFVLPLLNQAGVDLLGAAPAVHPVTLGVFNFAEAFVFMLLPLLLMDRKGRDLPTGKWWGISMFLTNATLLPYMASRSATPVPASWEAEKIANTEGLAESTRGEKGLMSRTFGAFGLVVGVLSIWWAAAADPAVGGDLADRGAFFTELLTADRVSLAFVVDIAVFSCWQAYLVGQLDPDAPAACRFVPFWGLAAWLLL</sequence>
<feature type="region of interest" description="Disordered" evidence="1">
    <location>
        <begin position="254"/>
        <end position="277"/>
    </location>
</feature>
<reference evidence="4" key="1">
    <citation type="submission" date="2021-01" db="EMBL/GenBank/DDBJ databases">
        <authorList>
            <person name="Corre E."/>
            <person name="Pelletier E."/>
            <person name="Niang G."/>
            <person name="Scheremetjew M."/>
            <person name="Finn R."/>
            <person name="Kale V."/>
            <person name="Holt S."/>
            <person name="Cochrane G."/>
            <person name="Meng A."/>
            <person name="Brown T."/>
            <person name="Cohen L."/>
        </authorList>
    </citation>
    <scope>NUCLEOTIDE SEQUENCE</scope>
    <source>
        <strain evidence="4">SL-175</strain>
    </source>
</reference>
<proteinExistence type="predicted"/>
<name>A0A7S0SZ32_9CHLO</name>
<protein>
    <recommendedName>
        <fullName evidence="3">SnoaL-like domain-containing protein</fullName>
    </recommendedName>
</protein>
<evidence type="ECO:0000313" key="4">
    <source>
        <dbReference type="EMBL" id="CAD8720765.1"/>
    </source>
</evidence>
<dbReference type="Pfam" id="PF12680">
    <property type="entry name" value="SnoaL_2"/>
    <property type="match status" value="1"/>
</dbReference>
<dbReference type="AlphaFoldDB" id="A0A7S0SZ32"/>
<evidence type="ECO:0000256" key="2">
    <source>
        <dbReference type="SAM" id="Phobius"/>
    </source>
</evidence>
<evidence type="ECO:0000259" key="3">
    <source>
        <dbReference type="Pfam" id="PF12680"/>
    </source>
</evidence>
<dbReference type="PANTHER" id="PTHR36367:SF2">
    <property type="entry name" value="TRANSMEMBRANE PROTEIN"/>
    <property type="match status" value="1"/>
</dbReference>
<accession>A0A7S0SZ32</accession>
<keyword evidence="2" id="KW-1133">Transmembrane helix</keyword>
<dbReference type="InterPro" id="IPR037401">
    <property type="entry name" value="SnoaL-like"/>
</dbReference>
<organism evidence="4">
    <name type="scientific">Mantoniella antarctica</name>
    <dbReference type="NCBI Taxonomy" id="81844"/>
    <lineage>
        <taxon>Eukaryota</taxon>
        <taxon>Viridiplantae</taxon>
        <taxon>Chlorophyta</taxon>
        <taxon>Mamiellophyceae</taxon>
        <taxon>Mamiellales</taxon>
        <taxon>Mamiellaceae</taxon>
        <taxon>Mantoniella</taxon>
    </lineage>
</organism>
<feature type="compositionally biased region" description="Polar residues" evidence="1">
    <location>
        <begin position="263"/>
        <end position="277"/>
    </location>
</feature>
<dbReference type="InterPro" id="IPR032710">
    <property type="entry name" value="NTF2-like_dom_sf"/>
</dbReference>
<dbReference type="Gene3D" id="3.10.450.50">
    <property type="match status" value="1"/>
</dbReference>
<keyword evidence="2" id="KW-0812">Transmembrane</keyword>
<feature type="domain" description="SnoaL-like" evidence="3">
    <location>
        <begin position="115"/>
        <end position="217"/>
    </location>
</feature>
<evidence type="ECO:0000256" key="1">
    <source>
        <dbReference type="SAM" id="MobiDB-lite"/>
    </source>
</evidence>
<keyword evidence="2" id="KW-0472">Membrane</keyword>
<gene>
    <name evidence="4" type="ORF">MANT1106_LOCUS19977</name>
</gene>
<feature type="transmembrane region" description="Helical" evidence="2">
    <location>
        <begin position="354"/>
        <end position="375"/>
    </location>
</feature>
<feature type="transmembrane region" description="Helical" evidence="2">
    <location>
        <begin position="441"/>
        <end position="463"/>
    </location>
</feature>